<proteinExistence type="predicted"/>
<dbReference type="InParanoid" id="M1YL55"/>
<gene>
    <name evidence="1" type="ORF">NITGR_590060</name>
</gene>
<evidence type="ECO:0000313" key="1">
    <source>
        <dbReference type="EMBL" id="CCQ91181.1"/>
    </source>
</evidence>
<evidence type="ECO:0000313" key="2">
    <source>
        <dbReference type="Proteomes" id="UP000011704"/>
    </source>
</evidence>
<dbReference type="OrthoDB" id="9009412at2"/>
<dbReference type="AlphaFoldDB" id="M1YL55"/>
<protein>
    <submittedName>
        <fullName evidence="1">Uncharacterized protein</fullName>
    </submittedName>
</protein>
<keyword evidence="2" id="KW-1185">Reference proteome</keyword>
<name>M1YL55_NITG3</name>
<comment type="caution">
    <text evidence="1">The sequence shown here is derived from an EMBL/GenBank/DDBJ whole genome shotgun (WGS) entry which is preliminary data.</text>
</comment>
<dbReference type="HOGENOM" id="CLU_1365006_0_0_0"/>
<dbReference type="Proteomes" id="UP000011704">
    <property type="component" value="Unassembled WGS sequence"/>
</dbReference>
<dbReference type="EMBL" id="CAQJ01000065">
    <property type="protein sequence ID" value="CCQ91181.1"/>
    <property type="molecule type" value="Genomic_DNA"/>
</dbReference>
<organism evidence="1 2">
    <name type="scientific">Nitrospina gracilis (strain 3/211)</name>
    <dbReference type="NCBI Taxonomy" id="1266370"/>
    <lineage>
        <taxon>Bacteria</taxon>
        <taxon>Pseudomonadati</taxon>
        <taxon>Nitrospinota/Tectimicrobiota group</taxon>
        <taxon>Nitrospinota</taxon>
        <taxon>Nitrospinia</taxon>
        <taxon>Nitrospinales</taxon>
        <taxon>Nitrospinaceae</taxon>
        <taxon>Nitrospina</taxon>
    </lineage>
</organism>
<accession>M1YL55</accession>
<reference evidence="1 2" key="1">
    <citation type="journal article" date="2013" name="Front. Microbiol.">
        <title>The genome of Nitrospina gracilis illuminates the metabolism and evolution of the major marine nitrite oxidizer.</title>
        <authorList>
            <person name="Luecker S."/>
            <person name="Nowka B."/>
            <person name="Rattei T."/>
            <person name="Spieck E."/>
            <person name="and Daims H."/>
        </authorList>
    </citation>
    <scope>NUCLEOTIDE SEQUENCE [LARGE SCALE GENOMIC DNA]</scope>
    <source>
        <strain evidence="1 2">3/211</strain>
    </source>
</reference>
<dbReference type="STRING" id="1266370.NITGR_590060"/>
<dbReference type="RefSeq" id="WP_005009522.1">
    <property type="nucleotide sequence ID" value="NZ_HG422173.1"/>
</dbReference>
<sequence>MILKGKDKIGIELTKLYCEKGNVPEAEQKQIKLRESIVAEAQKLYQSQGGKGFELTFSFNRANPIESKNKKKLIKKLSELARNIEGFSGGDLPSQRYSNIPELDYAYLNKNEYPDPTWRIVTLTEGSELSKNDLLAIVREKEEKAKGYEKCDLYWLLVTVDFFDPVQDREFPRNDFDKIESEVFDKIFVYRTTGEVLEVK</sequence>